<evidence type="ECO:0000313" key="4">
    <source>
        <dbReference type="Proteomes" id="UP000824281"/>
    </source>
</evidence>
<dbReference type="InterPro" id="IPR024134">
    <property type="entry name" value="SOD_Cu/Zn_/chaperone"/>
</dbReference>
<proteinExistence type="inferred from homology"/>
<feature type="domain" description="Superoxide dismutase copper/zinc binding" evidence="2">
    <location>
        <begin position="42"/>
        <end position="170"/>
    </location>
</feature>
<dbReference type="EMBL" id="CP081295">
    <property type="protein sequence ID" value="QZD90670.1"/>
    <property type="molecule type" value="Genomic_DNA"/>
</dbReference>
<evidence type="ECO:0000313" key="3">
    <source>
        <dbReference type="EMBL" id="QZD90670.1"/>
    </source>
</evidence>
<dbReference type="PANTHER" id="PTHR10003">
    <property type="entry name" value="SUPEROXIDE DISMUTASE CU-ZN -RELATED"/>
    <property type="match status" value="1"/>
</dbReference>
<reference evidence="3 4" key="1">
    <citation type="submission" date="2021-08" db="EMBL/GenBank/DDBJ databases">
        <title>Comparative Genomics Analysis of the Genus Qipengyuania Reveals Extensive Genetic Diversity and Metabolic Versatility, Including the Description of Fifteen Novel Species.</title>
        <authorList>
            <person name="Liu Y."/>
        </authorList>
    </citation>
    <scope>NUCLEOTIDE SEQUENCE [LARGE SCALE GENOMIC DNA]</scope>
    <source>
        <strain evidence="3 4">1NDH13</strain>
    </source>
</reference>
<evidence type="ECO:0000256" key="1">
    <source>
        <dbReference type="ARBA" id="ARBA00010457"/>
    </source>
</evidence>
<protein>
    <submittedName>
        <fullName evidence="3">Superoxide dismutase family protein</fullName>
    </submittedName>
</protein>
<accession>A0ABX8ZNV5</accession>
<sequence>MRRIFAATLACAALGACSTLDTLPTVRVAEARLSFANGVPAGTAQLLSDGKTMTLAIAATGLSVGEHGFHLHTTGRCEAPDFKSAGGHLNPADREHGSLNPQGKHLGDLPNLVVGASRGASAQVDLGADTAALREDLFDADGTAVVIHAGADDYRSDPAGDAGARVACGVLTAAG</sequence>
<dbReference type="RefSeq" id="WP_221426133.1">
    <property type="nucleotide sequence ID" value="NZ_CP081295.1"/>
</dbReference>
<organism evidence="3 4">
    <name type="scientific">Qipengyuania aurantiaca</name>
    <dbReference type="NCBI Taxonomy" id="2867233"/>
    <lineage>
        <taxon>Bacteria</taxon>
        <taxon>Pseudomonadati</taxon>
        <taxon>Pseudomonadota</taxon>
        <taxon>Alphaproteobacteria</taxon>
        <taxon>Sphingomonadales</taxon>
        <taxon>Erythrobacteraceae</taxon>
        <taxon>Qipengyuania</taxon>
    </lineage>
</organism>
<dbReference type="CDD" id="cd00305">
    <property type="entry name" value="Cu-Zn_Superoxide_Dismutase"/>
    <property type="match status" value="1"/>
</dbReference>
<dbReference type="InterPro" id="IPR001424">
    <property type="entry name" value="SOD_Cu_Zn_dom"/>
</dbReference>
<evidence type="ECO:0000259" key="2">
    <source>
        <dbReference type="Pfam" id="PF00080"/>
    </source>
</evidence>
<name>A0ABX8ZNV5_9SPHN</name>
<dbReference type="Proteomes" id="UP000824281">
    <property type="component" value="Chromosome"/>
</dbReference>
<dbReference type="SUPFAM" id="SSF49329">
    <property type="entry name" value="Cu,Zn superoxide dismutase-like"/>
    <property type="match status" value="1"/>
</dbReference>
<dbReference type="PROSITE" id="PS51257">
    <property type="entry name" value="PROKAR_LIPOPROTEIN"/>
    <property type="match status" value="1"/>
</dbReference>
<dbReference type="Pfam" id="PF00080">
    <property type="entry name" value="Sod_Cu"/>
    <property type="match status" value="1"/>
</dbReference>
<gene>
    <name evidence="3" type="ORF">K3148_04560</name>
</gene>
<keyword evidence="4" id="KW-1185">Reference proteome</keyword>
<comment type="similarity">
    <text evidence="1">Belongs to the Cu-Zn superoxide dismutase family.</text>
</comment>
<dbReference type="InterPro" id="IPR036423">
    <property type="entry name" value="SOD-like_Cu/Zn_dom_sf"/>
</dbReference>
<dbReference type="Gene3D" id="2.60.40.200">
    <property type="entry name" value="Superoxide dismutase, copper/zinc binding domain"/>
    <property type="match status" value="1"/>
</dbReference>